<organism evidence="1 2">
    <name type="scientific">Trichonephila inaurata madagascariensis</name>
    <dbReference type="NCBI Taxonomy" id="2747483"/>
    <lineage>
        <taxon>Eukaryota</taxon>
        <taxon>Metazoa</taxon>
        <taxon>Ecdysozoa</taxon>
        <taxon>Arthropoda</taxon>
        <taxon>Chelicerata</taxon>
        <taxon>Arachnida</taxon>
        <taxon>Araneae</taxon>
        <taxon>Araneomorphae</taxon>
        <taxon>Entelegynae</taxon>
        <taxon>Araneoidea</taxon>
        <taxon>Nephilidae</taxon>
        <taxon>Trichonephila</taxon>
        <taxon>Trichonephila inaurata</taxon>
    </lineage>
</organism>
<accession>A0A8X6YXN4</accession>
<keyword evidence="2" id="KW-1185">Reference proteome</keyword>
<name>A0A8X6YXN4_9ARAC</name>
<comment type="caution">
    <text evidence="1">The sequence shown here is derived from an EMBL/GenBank/DDBJ whole genome shotgun (WGS) entry which is preliminary data.</text>
</comment>
<evidence type="ECO:0000313" key="1">
    <source>
        <dbReference type="EMBL" id="GFY78572.1"/>
    </source>
</evidence>
<dbReference type="EMBL" id="BMAV01023069">
    <property type="protein sequence ID" value="GFY78572.1"/>
    <property type="molecule type" value="Genomic_DNA"/>
</dbReference>
<evidence type="ECO:0000313" key="2">
    <source>
        <dbReference type="Proteomes" id="UP000886998"/>
    </source>
</evidence>
<protein>
    <submittedName>
        <fullName evidence="1">Uncharacterized protein</fullName>
    </submittedName>
</protein>
<reference evidence="1" key="1">
    <citation type="submission" date="2020-08" db="EMBL/GenBank/DDBJ databases">
        <title>Multicomponent nature underlies the extraordinary mechanical properties of spider dragline silk.</title>
        <authorList>
            <person name="Kono N."/>
            <person name="Nakamura H."/>
            <person name="Mori M."/>
            <person name="Yoshida Y."/>
            <person name="Ohtoshi R."/>
            <person name="Malay A.D."/>
            <person name="Moran D.A.P."/>
            <person name="Tomita M."/>
            <person name="Numata K."/>
            <person name="Arakawa K."/>
        </authorList>
    </citation>
    <scope>NUCLEOTIDE SEQUENCE</scope>
</reference>
<dbReference type="AlphaFoldDB" id="A0A8X6YXN4"/>
<dbReference type="Proteomes" id="UP000886998">
    <property type="component" value="Unassembled WGS sequence"/>
</dbReference>
<gene>
    <name evidence="1" type="ORF">TNIN_133321</name>
</gene>
<sequence length="86" mass="9731">MLLQLNRILLECVISNTMDGMKQTYSFTFSLAIPQTIVLFLQRVYGNCSVWEKPMGVKSTFLNLEILNFEAIVEGPQITPETLTST</sequence>
<proteinExistence type="predicted"/>